<evidence type="ECO:0000256" key="2">
    <source>
        <dbReference type="ARBA" id="ARBA00022692"/>
    </source>
</evidence>
<keyword evidence="7" id="KW-0807">Transducer</keyword>
<evidence type="ECO:0000256" key="7">
    <source>
        <dbReference type="ARBA" id="ARBA00023224"/>
    </source>
</evidence>
<keyword evidence="2 8" id="KW-0812">Transmembrane</keyword>
<feature type="transmembrane region" description="Helical" evidence="8">
    <location>
        <begin position="134"/>
        <end position="156"/>
    </location>
</feature>
<dbReference type="Pfam" id="PF00001">
    <property type="entry name" value="7tm_1"/>
    <property type="match status" value="1"/>
</dbReference>
<dbReference type="Gene3D" id="1.20.1070.10">
    <property type="entry name" value="Rhodopsin 7-helix transmembrane proteins"/>
    <property type="match status" value="1"/>
</dbReference>
<keyword evidence="11" id="KW-1185">Reference proteome</keyword>
<evidence type="ECO:0000256" key="1">
    <source>
        <dbReference type="ARBA" id="ARBA00004141"/>
    </source>
</evidence>
<dbReference type="InterPro" id="IPR000276">
    <property type="entry name" value="GPCR_Rhodpsn"/>
</dbReference>
<comment type="caution">
    <text evidence="10">The sequence shown here is derived from an EMBL/GenBank/DDBJ whole genome shotgun (WGS) entry which is preliminary data.</text>
</comment>
<evidence type="ECO:0000256" key="8">
    <source>
        <dbReference type="SAM" id="Phobius"/>
    </source>
</evidence>
<dbReference type="CDD" id="cd00637">
    <property type="entry name" value="7tm_classA_rhodopsin-like"/>
    <property type="match status" value="1"/>
</dbReference>
<proteinExistence type="predicted"/>
<gene>
    <name evidence="10" type="ORF">PEVE_00030834</name>
</gene>
<comment type="subcellular location">
    <subcellularLocation>
        <location evidence="1">Membrane</location>
        <topology evidence="1">Multi-pass membrane protein</topology>
    </subcellularLocation>
</comment>
<keyword evidence="3 8" id="KW-1133">Transmembrane helix</keyword>
<evidence type="ECO:0000256" key="5">
    <source>
        <dbReference type="ARBA" id="ARBA00023136"/>
    </source>
</evidence>
<name>A0ABN8MEP8_9CNID</name>
<protein>
    <recommendedName>
        <fullName evidence="9">G-protein coupled receptors family 1 profile domain-containing protein</fullName>
    </recommendedName>
</protein>
<dbReference type="Proteomes" id="UP001159427">
    <property type="component" value="Unassembled WGS sequence"/>
</dbReference>
<accession>A0ABN8MEP8</accession>
<evidence type="ECO:0000313" key="10">
    <source>
        <dbReference type="EMBL" id="CAH3027148.1"/>
    </source>
</evidence>
<feature type="transmembrane region" description="Helical" evidence="8">
    <location>
        <begin position="85"/>
        <end position="114"/>
    </location>
</feature>
<dbReference type="PANTHER" id="PTHR45695">
    <property type="entry name" value="LEUCOKININ RECEPTOR-RELATED"/>
    <property type="match status" value="1"/>
</dbReference>
<feature type="domain" description="G-protein coupled receptors family 1 profile" evidence="9">
    <location>
        <begin position="64"/>
        <end position="329"/>
    </location>
</feature>
<evidence type="ECO:0000256" key="3">
    <source>
        <dbReference type="ARBA" id="ARBA00022989"/>
    </source>
</evidence>
<dbReference type="PROSITE" id="PS50262">
    <property type="entry name" value="G_PROTEIN_RECEP_F1_2"/>
    <property type="match status" value="1"/>
</dbReference>
<evidence type="ECO:0000259" key="9">
    <source>
        <dbReference type="PROSITE" id="PS50262"/>
    </source>
</evidence>
<keyword evidence="5 8" id="KW-0472">Membrane</keyword>
<dbReference type="PANTHER" id="PTHR45695:SF9">
    <property type="entry name" value="LEUCOKININ RECEPTOR"/>
    <property type="match status" value="1"/>
</dbReference>
<feature type="transmembrane region" description="Helical" evidence="8">
    <location>
        <begin position="271"/>
        <end position="293"/>
    </location>
</feature>
<dbReference type="SUPFAM" id="SSF81321">
    <property type="entry name" value="Family A G protein-coupled receptor-like"/>
    <property type="match status" value="1"/>
</dbReference>
<dbReference type="PRINTS" id="PR00237">
    <property type="entry name" value="GPCRRHODOPSN"/>
</dbReference>
<evidence type="ECO:0000256" key="6">
    <source>
        <dbReference type="ARBA" id="ARBA00023170"/>
    </source>
</evidence>
<keyword evidence="6" id="KW-0675">Receptor</keyword>
<evidence type="ECO:0000256" key="4">
    <source>
        <dbReference type="ARBA" id="ARBA00023040"/>
    </source>
</evidence>
<feature type="transmembrane region" description="Helical" evidence="8">
    <location>
        <begin position="51"/>
        <end position="73"/>
    </location>
</feature>
<feature type="transmembrane region" description="Helical" evidence="8">
    <location>
        <begin position="168"/>
        <end position="187"/>
    </location>
</feature>
<organism evidence="10 11">
    <name type="scientific">Porites evermanni</name>
    <dbReference type="NCBI Taxonomy" id="104178"/>
    <lineage>
        <taxon>Eukaryota</taxon>
        <taxon>Metazoa</taxon>
        <taxon>Cnidaria</taxon>
        <taxon>Anthozoa</taxon>
        <taxon>Hexacorallia</taxon>
        <taxon>Scleractinia</taxon>
        <taxon>Fungiina</taxon>
        <taxon>Poritidae</taxon>
        <taxon>Porites</taxon>
    </lineage>
</organism>
<evidence type="ECO:0000313" key="11">
    <source>
        <dbReference type="Proteomes" id="UP001159427"/>
    </source>
</evidence>
<reference evidence="10 11" key="1">
    <citation type="submission" date="2022-05" db="EMBL/GenBank/DDBJ databases">
        <authorList>
            <consortium name="Genoscope - CEA"/>
            <person name="William W."/>
        </authorList>
    </citation>
    <scope>NUCLEOTIDE SEQUENCE [LARGE SCALE GENOMIC DNA]</scope>
</reference>
<dbReference type="InterPro" id="IPR017452">
    <property type="entry name" value="GPCR_Rhodpsn_7TM"/>
</dbReference>
<keyword evidence="4" id="KW-0297">G-protein coupled receptor</keyword>
<sequence>MNTTNDLLFPIVRVFGNTTANWTHDRNETSSEGTNSLTTEMESVVSKAFKVLAYAVAIILSLVGNSLTIGSVYQNSSRRMRTVNNYLIVNLCVADLLITVCNMPRMISIVLVGFEWPIGGTFGLLLCKINSSVPFVSLLVSTLIFTFIALDRFLAVVFPLRRPMTKRAVAVIITVTWILPCCCYYLLFRYSDLIEIQGKTYCANFLIRDLLKTMDNYRTYLICDFIFVTGIPITTTTALYTAIGVKMYTRENPGIQTASSTARNRTVNRKVIAMLVTVEIVFCICWFPSWLALVCISPQPLQTICNSATFHFVRYFMSYSNSAITPYIYPIFNQNFRAGYVQIVNQVLSCCCGRMCPRVATNQVFPLQERTTTHFRRGMRTLNTTRI</sequence>
<feature type="transmembrane region" description="Helical" evidence="8">
    <location>
        <begin position="219"/>
        <end position="243"/>
    </location>
</feature>
<dbReference type="EMBL" id="CALNXI010000439">
    <property type="protein sequence ID" value="CAH3027148.1"/>
    <property type="molecule type" value="Genomic_DNA"/>
</dbReference>